<keyword evidence="4" id="KW-1185">Reference proteome</keyword>
<sequence>MERMELKSQIEEARQLLHQVHLQYGSLLHPEVIRQSVVLDALLNQYNRMCVEKWMN</sequence>
<accession>A0A2V4VQS7</accession>
<dbReference type="EMBL" id="QJSW01000007">
    <property type="protein sequence ID" value="PYE48884.1"/>
    <property type="molecule type" value="Genomic_DNA"/>
</dbReference>
<evidence type="ECO:0000313" key="2">
    <source>
        <dbReference type="EMBL" id="QKS57702.1"/>
    </source>
</evidence>
<dbReference type="Proteomes" id="UP000247790">
    <property type="component" value="Unassembled WGS sequence"/>
</dbReference>
<protein>
    <submittedName>
        <fullName evidence="2">Aspartyl-phosphate phosphatase Spo0E family protein</fullName>
    </submittedName>
    <submittedName>
        <fullName evidence="1">Spo0E like sporulation regulatory protein</fullName>
    </submittedName>
</protein>
<dbReference type="EMBL" id="CP054614">
    <property type="protein sequence ID" value="QKS57702.1"/>
    <property type="molecule type" value="Genomic_DNA"/>
</dbReference>
<dbReference type="GO" id="GO:0046983">
    <property type="term" value="F:protein dimerization activity"/>
    <property type="evidence" value="ECO:0007669"/>
    <property type="project" value="InterPro"/>
</dbReference>
<evidence type="ECO:0000313" key="3">
    <source>
        <dbReference type="Proteomes" id="UP000247790"/>
    </source>
</evidence>
<organism evidence="1 3">
    <name type="scientific">Paenibacillus barcinonensis</name>
    <dbReference type="NCBI Taxonomy" id="198119"/>
    <lineage>
        <taxon>Bacteria</taxon>
        <taxon>Bacillati</taxon>
        <taxon>Bacillota</taxon>
        <taxon>Bacilli</taxon>
        <taxon>Bacillales</taxon>
        <taxon>Paenibacillaceae</taxon>
        <taxon>Paenibacillus</taxon>
    </lineage>
</organism>
<dbReference type="GO" id="GO:0043937">
    <property type="term" value="P:regulation of sporulation"/>
    <property type="evidence" value="ECO:0007669"/>
    <property type="project" value="InterPro"/>
</dbReference>
<dbReference type="Pfam" id="PF09388">
    <property type="entry name" value="SpoOE-like"/>
    <property type="match status" value="1"/>
</dbReference>
<dbReference type="AlphaFoldDB" id="A0A2V4VQS7"/>
<dbReference type="SUPFAM" id="SSF140500">
    <property type="entry name" value="BAS1536-like"/>
    <property type="match status" value="1"/>
</dbReference>
<reference evidence="1 3" key="1">
    <citation type="submission" date="2018-06" db="EMBL/GenBank/DDBJ databases">
        <title>Genomic Encyclopedia of Type Strains, Phase III (KMG-III): the genomes of soil and plant-associated and newly described type strains.</title>
        <authorList>
            <person name="Whitman W."/>
        </authorList>
    </citation>
    <scope>NUCLEOTIDE SEQUENCE [LARGE SCALE GENOMIC DNA]</scope>
    <source>
        <strain evidence="1 3">CECT 7022</strain>
    </source>
</reference>
<dbReference type="InterPro" id="IPR037208">
    <property type="entry name" value="Spo0E-like_sf"/>
</dbReference>
<evidence type="ECO:0000313" key="4">
    <source>
        <dbReference type="Proteomes" id="UP000509327"/>
    </source>
</evidence>
<gene>
    <name evidence="1" type="ORF">DFQ00_107177</name>
    <name evidence="2" type="ORF">HUB98_16275</name>
</gene>
<dbReference type="OrthoDB" id="2639237at2"/>
<proteinExistence type="predicted"/>
<dbReference type="Gene3D" id="4.10.280.10">
    <property type="entry name" value="Helix-loop-helix DNA-binding domain"/>
    <property type="match status" value="1"/>
</dbReference>
<dbReference type="RefSeq" id="WP_110897035.1">
    <property type="nucleotide sequence ID" value="NZ_CP054614.1"/>
</dbReference>
<dbReference type="InterPro" id="IPR018540">
    <property type="entry name" value="Spo0E-like"/>
</dbReference>
<evidence type="ECO:0000313" key="1">
    <source>
        <dbReference type="EMBL" id="PYE48884.1"/>
    </source>
</evidence>
<name>A0A2V4VQS7_PAEBA</name>
<dbReference type="Proteomes" id="UP000509327">
    <property type="component" value="Chromosome"/>
</dbReference>
<dbReference type="InterPro" id="IPR036638">
    <property type="entry name" value="HLH_DNA-bd_sf"/>
</dbReference>
<reference evidence="2 4" key="2">
    <citation type="submission" date="2020-06" db="EMBL/GenBank/DDBJ databases">
        <title>Complete genome of Paenibacillus barcinonensis KACC11450.</title>
        <authorList>
            <person name="Kim M."/>
            <person name="Park Y.-J."/>
            <person name="Shin J.-H."/>
        </authorList>
    </citation>
    <scope>NUCLEOTIDE SEQUENCE [LARGE SCALE GENOMIC DNA]</scope>
    <source>
        <strain evidence="2 4">KACC11450</strain>
    </source>
</reference>